<reference evidence="2" key="1">
    <citation type="submission" date="2020-04" db="EMBL/GenBank/DDBJ databases">
        <authorList>
            <person name="Alioto T."/>
            <person name="Alioto T."/>
            <person name="Gomez Garrido J."/>
        </authorList>
    </citation>
    <scope>NUCLEOTIDE SEQUENCE</scope>
    <source>
        <strain evidence="2">A484AB</strain>
    </source>
</reference>
<evidence type="ECO:0000256" key="1">
    <source>
        <dbReference type="SAM" id="MobiDB-lite"/>
    </source>
</evidence>
<accession>A0A6S7JWH6</accession>
<proteinExistence type="predicted"/>
<gene>
    <name evidence="2" type="ORF">PACLA_8A027731</name>
</gene>
<evidence type="ECO:0000313" key="2">
    <source>
        <dbReference type="EMBL" id="CAB4036087.1"/>
    </source>
</evidence>
<dbReference type="EMBL" id="CACRXK020021686">
    <property type="protein sequence ID" value="CAB4036087.1"/>
    <property type="molecule type" value="Genomic_DNA"/>
</dbReference>
<organism evidence="2 3">
    <name type="scientific">Paramuricea clavata</name>
    <name type="common">Red gorgonian</name>
    <name type="synonym">Violescent sea-whip</name>
    <dbReference type="NCBI Taxonomy" id="317549"/>
    <lineage>
        <taxon>Eukaryota</taxon>
        <taxon>Metazoa</taxon>
        <taxon>Cnidaria</taxon>
        <taxon>Anthozoa</taxon>
        <taxon>Octocorallia</taxon>
        <taxon>Malacalcyonacea</taxon>
        <taxon>Plexauridae</taxon>
        <taxon>Paramuricea</taxon>
    </lineage>
</organism>
<protein>
    <submittedName>
        <fullName evidence="2">Uncharacterized protein</fullName>
    </submittedName>
</protein>
<evidence type="ECO:0000313" key="3">
    <source>
        <dbReference type="Proteomes" id="UP001152795"/>
    </source>
</evidence>
<name>A0A6S7JWH6_PARCT</name>
<dbReference type="AlphaFoldDB" id="A0A6S7JWH6"/>
<dbReference type="Proteomes" id="UP001152795">
    <property type="component" value="Unassembled WGS sequence"/>
</dbReference>
<feature type="non-terminal residue" evidence="2">
    <location>
        <position position="1"/>
    </location>
</feature>
<sequence>GEYLWTDFETEDHDVDFLKDLTERTTGKQICPTEPVLKTMAAPNDMVGMDQETKKPAVNQKPQVKIERENNEYPEIPVRRK</sequence>
<keyword evidence="3" id="KW-1185">Reference proteome</keyword>
<comment type="caution">
    <text evidence="2">The sequence shown here is derived from an EMBL/GenBank/DDBJ whole genome shotgun (WGS) entry which is preliminary data.</text>
</comment>
<feature type="region of interest" description="Disordered" evidence="1">
    <location>
        <begin position="52"/>
        <end position="81"/>
    </location>
</feature>